<keyword evidence="2" id="KW-1133">Transmembrane helix</keyword>
<reference evidence="4 5" key="1">
    <citation type="submission" date="2015-11" db="EMBL/GenBank/DDBJ databases">
        <authorList>
            <person name="Zhang Y."/>
            <person name="Guo Z."/>
        </authorList>
    </citation>
    <scope>NUCLEOTIDE SEQUENCE [LARGE SCALE GENOMIC DNA]</scope>
    <source>
        <strain evidence="4 5">YFY001</strain>
    </source>
</reference>
<keyword evidence="5" id="KW-1185">Reference proteome</keyword>
<feature type="transmembrane region" description="Helical" evidence="2">
    <location>
        <begin position="211"/>
        <end position="236"/>
    </location>
</feature>
<evidence type="ECO:0000313" key="4">
    <source>
        <dbReference type="EMBL" id="APH01694.1"/>
    </source>
</evidence>
<dbReference type="AlphaFoldDB" id="A0A1L3MHI4"/>
<feature type="transmembrane region" description="Helical" evidence="2">
    <location>
        <begin position="242"/>
        <end position="259"/>
    </location>
</feature>
<proteinExistence type="predicted"/>
<dbReference type="KEGG" id="jte:ASJ30_09275"/>
<feature type="region of interest" description="Disordered" evidence="1">
    <location>
        <begin position="174"/>
        <end position="201"/>
    </location>
</feature>
<feature type="compositionally biased region" description="Basic and acidic residues" evidence="1">
    <location>
        <begin position="191"/>
        <end position="201"/>
    </location>
</feature>
<dbReference type="Proteomes" id="UP000182938">
    <property type="component" value="Chromosome"/>
</dbReference>
<name>A0A1L3MHI4_9MICO</name>
<keyword evidence="2" id="KW-0472">Membrane</keyword>
<feature type="domain" description="YdbS-like PH" evidence="3">
    <location>
        <begin position="87"/>
        <end position="166"/>
    </location>
</feature>
<feature type="transmembrane region" description="Helical" evidence="2">
    <location>
        <begin position="66"/>
        <end position="89"/>
    </location>
</feature>
<evidence type="ECO:0000313" key="5">
    <source>
        <dbReference type="Proteomes" id="UP000182938"/>
    </source>
</evidence>
<evidence type="ECO:0000256" key="1">
    <source>
        <dbReference type="SAM" id="MobiDB-lite"/>
    </source>
</evidence>
<evidence type="ECO:0000259" key="3">
    <source>
        <dbReference type="Pfam" id="PF03703"/>
    </source>
</evidence>
<dbReference type="InterPro" id="IPR005182">
    <property type="entry name" value="YdbS-like_PH"/>
</dbReference>
<dbReference type="RefSeq" id="WP_072624855.1">
    <property type="nucleotide sequence ID" value="NZ_CP013290.1"/>
</dbReference>
<sequence length="493" mass="51769">MTGADADGFARVHPISPFIRGGLVVLGVLGYLVSQQIDTLAAAFGGGDGGSGRGGPAGAVPGVATLLQVGAVALVVLGAILLGLVSWWFTRYRIGEDSIEMRTGALFRQHRQVRYDRIQAVDVVRPLLARLCGLSEVRVESAGGGDSHLSIAYLRAADAESVRERLLGLAHRAAAGPPETAGSPEEGGLGPDRRAGDRPEERLLTVPPGRIVASVLLSGEAIFLAGIGVIAVVLALVGLSPAVTGFFPVVVVAGGRALLRLTRWWGLVIGLRGGTLTSQRGLTDTRTSSVPIHRVQAVAIEQPWLWRRPGWWSLKVNVAGAEIGSASEAASDAVLVPVATTDEVLRLLAVVTDDPETTAEVGSLVGATPDGFVGQPRRARWVHPFAHRHIGYLAGRRALILRRGWLDRSLQVVPWHRVQSLTVSQGPVSRRLDLASVAVVSTVGPVSPEVCHLDRAGAEALRGLVEAHASPARRDEDGGPACNGGPDTVDYEG</sequence>
<feature type="domain" description="YdbS-like PH" evidence="3">
    <location>
        <begin position="388"/>
        <end position="462"/>
    </location>
</feature>
<keyword evidence="2" id="KW-0812">Transmembrane</keyword>
<protein>
    <recommendedName>
        <fullName evidence="3">YdbS-like PH domain-containing protein</fullName>
    </recommendedName>
</protein>
<dbReference type="PIRSF" id="PIRSF026631">
    <property type="entry name" value="UCP026631"/>
    <property type="match status" value="1"/>
</dbReference>
<dbReference type="Pfam" id="PF03703">
    <property type="entry name" value="bPH_2"/>
    <property type="match status" value="3"/>
</dbReference>
<feature type="region of interest" description="Disordered" evidence="1">
    <location>
        <begin position="469"/>
        <end position="493"/>
    </location>
</feature>
<accession>A0A1L3MHI4</accession>
<dbReference type="EMBL" id="CP013290">
    <property type="protein sequence ID" value="APH01694.1"/>
    <property type="molecule type" value="Genomic_DNA"/>
</dbReference>
<dbReference type="InterPro" id="IPR014529">
    <property type="entry name" value="UCP026631"/>
</dbReference>
<feature type="domain" description="YdbS-like PH" evidence="3">
    <location>
        <begin position="271"/>
        <end position="322"/>
    </location>
</feature>
<dbReference type="PANTHER" id="PTHR34473">
    <property type="entry name" value="UPF0699 TRANSMEMBRANE PROTEIN YDBS"/>
    <property type="match status" value="1"/>
</dbReference>
<organism evidence="4 5">
    <name type="scientific">Janibacter indicus</name>
    <dbReference type="NCBI Taxonomy" id="857417"/>
    <lineage>
        <taxon>Bacteria</taxon>
        <taxon>Bacillati</taxon>
        <taxon>Actinomycetota</taxon>
        <taxon>Actinomycetes</taxon>
        <taxon>Micrococcales</taxon>
        <taxon>Intrasporangiaceae</taxon>
        <taxon>Janibacter</taxon>
    </lineage>
</organism>
<gene>
    <name evidence="4" type="ORF">ASJ30_09275</name>
</gene>
<evidence type="ECO:0000256" key="2">
    <source>
        <dbReference type="SAM" id="Phobius"/>
    </source>
</evidence>
<dbReference type="PANTHER" id="PTHR34473:SF2">
    <property type="entry name" value="UPF0699 TRANSMEMBRANE PROTEIN YDBT"/>
    <property type="match status" value="1"/>
</dbReference>